<evidence type="ECO:0000313" key="3">
    <source>
        <dbReference type="Ensembl" id="ENSECAP00000035039.2"/>
    </source>
</evidence>
<keyword evidence="2" id="KW-0472">Membrane</keyword>
<dbReference type="Ensembl" id="ENSECAT00000049316.3">
    <property type="protein sequence ID" value="ENSECAP00000035039.2"/>
    <property type="gene ID" value="ENSECAG00000037191.3"/>
</dbReference>
<evidence type="ECO:0000313" key="4">
    <source>
        <dbReference type="Proteomes" id="UP000002281"/>
    </source>
</evidence>
<reference evidence="3 4" key="1">
    <citation type="journal article" date="2009" name="Science">
        <title>Genome sequence, comparative analysis, and population genetics of the domestic horse.</title>
        <authorList>
            <consortium name="Broad Institute Genome Sequencing Platform"/>
            <consortium name="Broad Institute Whole Genome Assembly Team"/>
            <person name="Wade C.M."/>
            <person name="Giulotto E."/>
            <person name="Sigurdsson S."/>
            <person name="Zoli M."/>
            <person name="Gnerre S."/>
            <person name="Imsland F."/>
            <person name="Lear T.L."/>
            <person name="Adelson D.L."/>
            <person name="Bailey E."/>
            <person name="Bellone R.R."/>
            <person name="Bloecker H."/>
            <person name="Distl O."/>
            <person name="Edgar R.C."/>
            <person name="Garber M."/>
            <person name="Leeb T."/>
            <person name="Mauceli E."/>
            <person name="MacLeod J.N."/>
            <person name="Penedo M.C.T."/>
            <person name="Raison J.M."/>
            <person name="Sharpe T."/>
            <person name="Vogel J."/>
            <person name="Andersson L."/>
            <person name="Antczak D.F."/>
            <person name="Biagi T."/>
            <person name="Binns M.M."/>
            <person name="Chowdhary B.P."/>
            <person name="Coleman S.J."/>
            <person name="Della Valle G."/>
            <person name="Fryc S."/>
            <person name="Guerin G."/>
            <person name="Hasegawa T."/>
            <person name="Hill E.W."/>
            <person name="Jurka J."/>
            <person name="Kiialainen A."/>
            <person name="Lindgren G."/>
            <person name="Liu J."/>
            <person name="Magnani E."/>
            <person name="Mickelson J.R."/>
            <person name="Murray J."/>
            <person name="Nergadze S.G."/>
            <person name="Onofrio R."/>
            <person name="Pedroni S."/>
            <person name="Piras M.F."/>
            <person name="Raudsepp T."/>
            <person name="Rocchi M."/>
            <person name="Roeed K.H."/>
            <person name="Ryder O.A."/>
            <person name="Searle S."/>
            <person name="Skow L."/>
            <person name="Swinburne J.E."/>
            <person name="Syvaenen A.C."/>
            <person name="Tozaki T."/>
            <person name="Valberg S.J."/>
            <person name="Vaudin M."/>
            <person name="White J.R."/>
            <person name="Zody M.C."/>
            <person name="Lander E.S."/>
            <person name="Lindblad-Toh K."/>
        </authorList>
    </citation>
    <scope>NUCLEOTIDE SEQUENCE [LARGE SCALE GENOMIC DNA]</scope>
    <source>
        <strain evidence="3 4">Thoroughbred</strain>
    </source>
</reference>
<feature type="compositionally biased region" description="Basic and acidic residues" evidence="1">
    <location>
        <begin position="20"/>
        <end position="37"/>
    </location>
</feature>
<evidence type="ECO:0000256" key="2">
    <source>
        <dbReference type="SAM" id="Phobius"/>
    </source>
</evidence>
<feature type="transmembrane region" description="Helical" evidence="2">
    <location>
        <begin position="73"/>
        <end position="97"/>
    </location>
</feature>
<organism evidence="3 4">
    <name type="scientific">Equus caballus</name>
    <name type="common">Horse</name>
    <dbReference type="NCBI Taxonomy" id="9796"/>
    <lineage>
        <taxon>Eukaryota</taxon>
        <taxon>Metazoa</taxon>
        <taxon>Chordata</taxon>
        <taxon>Craniata</taxon>
        <taxon>Vertebrata</taxon>
        <taxon>Euteleostomi</taxon>
        <taxon>Mammalia</taxon>
        <taxon>Eutheria</taxon>
        <taxon>Laurasiatheria</taxon>
        <taxon>Perissodactyla</taxon>
        <taxon>Equidae</taxon>
        <taxon>Equus</taxon>
    </lineage>
</organism>
<dbReference type="AlphaFoldDB" id="A0A3Q2HKA9"/>
<evidence type="ECO:0000256" key="1">
    <source>
        <dbReference type="SAM" id="MobiDB-lite"/>
    </source>
</evidence>
<proteinExistence type="predicted"/>
<protein>
    <submittedName>
        <fullName evidence="3">Uncharacterized protein</fullName>
    </submittedName>
</protein>
<dbReference type="Bgee" id="ENSECAG00000037191">
    <property type="expression patterns" value="Expressed in blood and 14 other cell types or tissues"/>
</dbReference>
<keyword evidence="2" id="KW-0812">Transmembrane</keyword>
<dbReference type="Proteomes" id="UP000002281">
    <property type="component" value="Chromosome 6"/>
</dbReference>
<reference evidence="3" key="3">
    <citation type="submission" date="2025-09" db="UniProtKB">
        <authorList>
            <consortium name="Ensembl"/>
        </authorList>
    </citation>
    <scope>IDENTIFICATION</scope>
    <source>
        <strain evidence="3">Thoroughbred</strain>
    </source>
</reference>
<reference evidence="3" key="2">
    <citation type="submission" date="2025-08" db="UniProtKB">
        <authorList>
            <consortium name="Ensembl"/>
        </authorList>
    </citation>
    <scope>IDENTIFICATION</scope>
    <source>
        <strain evidence="3">Thoroughbred</strain>
    </source>
</reference>
<accession>A0A3Q2HKA9</accession>
<dbReference type="GeneTree" id="ENSGT00740000116928"/>
<keyword evidence="2" id="KW-1133">Transmembrane helix</keyword>
<sequence length="213" mass="23905">MPEEVTYATLKFPNPSQTKKLQDSSSLKRTDNHKVPELELGSETGNGTEGAERTVEAVESTAMRGHSAPSKTWCSVAFISLTLNLVVLAGLGTLGLMNHHELISCNRTDYDMQRSVMKQLERNKTLYMNMYNNISNLGFHSCSESWMCHGDRGRNFSCLMNMDNKKNWVGTKLFIIWLSSPVSWMDLNCTLNTRNQTAENGSKFCILNCLAPP</sequence>
<feature type="region of interest" description="Disordered" evidence="1">
    <location>
        <begin position="1"/>
        <end position="53"/>
    </location>
</feature>
<keyword evidence="4" id="KW-1185">Reference proteome</keyword>
<name>A0A3Q2HKA9_HORSE</name>